<proteinExistence type="predicted"/>
<accession>A0A841LE96</accession>
<dbReference type="AlphaFoldDB" id="A0A841LE96"/>
<dbReference type="Proteomes" id="UP000538147">
    <property type="component" value="Unassembled WGS sequence"/>
</dbReference>
<dbReference type="PANTHER" id="PTHR35802">
    <property type="entry name" value="PROTEASE SYNTHASE AND SPORULATION PROTEIN PAI 2"/>
    <property type="match status" value="1"/>
</dbReference>
<dbReference type="Gene3D" id="2.30.110.10">
    <property type="entry name" value="Electron Transport, Fmn-binding Protein, Chain A"/>
    <property type="match status" value="1"/>
</dbReference>
<dbReference type="PANTHER" id="PTHR35802:SF1">
    <property type="entry name" value="PROTEASE SYNTHASE AND SPORULATION PROTEIN PAI 2"/>
    <property type="match status" value="1"/>
</dbReference>
<dbReference type="InterPro" id="IPR012349">
    <property type="entry name" value="Split_barrel_FMN-bd"/>
</dbReference>
<comment type="caution">
    <text evidence="1">The sequence shown here is derived from an EMBL/GenBank/DDBJ whole genome shotgun (WGS) entry which is preliminary data.</text>
</comment>
<dbReference type="PIRSF" id="PIRSF010372">
    <property type="entry name" value="PaiB"/>
    <property type="match status" value="1"/>
</dbReference>
<keyword evidence="2" id="KW-1185">Reference proteome</keyword>
<dbReference type="EMBL" id="JACIIV010000015">
    <property type="protein sequence ID" value="MBB6228135.1"/>
    <property type="molecule type" value="Genomic_DNA"/>
</dbReference>
<sequence length="199" mass="21527">MHPNPAFSTADDAAALAHVSEVAFAHLFVAENARMLVAHAPLLVVDGVLWFHLANSNAMTPLLPGRRALASVGGPGSYISPDWYENPANMVPTWNYRTTEIEGEVQALGRDALEALLVRAAATFEPRVGQGWTMDKMERRRAEAMMGAITGFSMTIDTVRHTDKASQNRSDADAKRLVAAFAAVGDGEGAAQIRRVRGW</sequence>
<organism evidence="1 2">
    <name type="scientific">Polymorphobacter multimanifer</name>
    <dbReference type="NCBI Taxonomy" id="1070431"/>
    <lineage>
        <taxon>Bacteria</taxon>
        <taxon>Pseudomonadati</taxon>
        <taxon>Pseudomonadota</taxon>
        <taxon>Alphaproteobacteria</taxon>
        <taxon>Sphingomonadales</taxon>
        <taxon>Sphingosinicellaceae</taxon>
        <taxon>Polymorphobacter</taxon>
    </lineage>
</organism>
<evidence type="ECO:0000313" key="1">
    <source>
        <dbReference type="EMBL" id="MBB6228135.1"/>
    </source>
</evidence>
<reference evidence="1 2" key="1">
    <citation type="submission" date="2020-08" db="EMBL/GenBank/DDBJ databases">
        <title>Genomic Encyclopedia of Type Strains, Phase IV (KMG-IV): sequencing the most valuable type-strain genomes for metagenomic binning, comparative biology and taxonomic classification.</title>
        <authorList>
            <person name="Goeker M."/>
        </authorList>
    </citation>
    <scope>NUCLEOTIDE SEQUENCE [LARGE SCALE GENOMIC DNA]</scope>
    <source>
        <strain evidence="1 2">DSM 102189</strain>
    </source>
</reference>
<protein>
    <submittedName>
        <fullName evidence="1">Transcriptional regulator</fullName>
    </submittedName>
</protein>
<gene>
    <name evidence="1" type="ORF">FHS79_002320</name>
</gene>
<dbReference type="Pfam" id="PF04299">
    <property type="entry name" value="FMN_bind_2"/>
    <property type="match status" value="1"/>
</dbReference>
<dbReference type="SUPFAM" id="SSF50475">
    <property type="entry name" value="FMN-binding split barrel"/>
    <property type="match status" value="1"/>
</dbReference>
<evidence type="ECO:0000313" key="2">
    <source>
        <dbReference type="Proteomes" id="UP000538147"/>
    </source>
</evidence>
<name>A0A841LE96_9SPHN</name>
<dbReference type="RefSeq" id="WP_184199887.1">
    <property type="nucleotide sequence ID" value="NZ_JACIIV010000015.1"/>
</dbReference>
<dbReference type="InterPro" id="IPR007396">
    <property type="entry name" value="TR_PAI2-type"/>
</dbReference>